<dbReference type="AlphaFoldDB" id="A0AAD6MZF5"/>
<evidence type="ECO:0000313" key="2">
    <source>
        <dbReference type="EMBL" id="KAJ5738019.1"/>
    </source>
</evidence>
<feature type="region of interest" description="Disordered" evidence="1">
    <location>
        <begin position="1"/>
        <end position="20"/>
    </location>
</feature>
<evidence type="ECO:0000313" key="3">
    <source>
        <dbReference type="Proteomes" id="UP001215712"/>
    </source>
</evidence>
<name>A0AAD6MZF5_9EURO</name>
<dbReference type="EMBL" id="JAQJAN010000002">
    <property type="protein sequence ID" value="KAJ5738019.1"/>
    <property type="molecule type" value="Genomic_DNA"/>
</dbReference>
<protein>
    <submittedName>
        <fullName evidence="2">Uncharacterized protein</fullName>
    </submittedName>
</protein>
<evidence type="ECO:0000256" key="1">
    <source>
        <dbReference type="SAM" id="MobiDB-lite"/>
    </source>
</evidence>
<comment type="caution">
    <text evidence="2">The sequence shown here is derived from an EMBL/GenBank/DDBJ whole genome shotgun (WGS) entry which is preliminary data.</text>
</comment>
<keyword evidence="3" id="KW-1185">Reference proteome</keyword>
<proteinExistence type="predicted"/>
<dbReference type="Proteomes" id="UP001215712">
    <property type="component" value="Unassembled WGS sequence"/>
</dbReference>
<organism evidence="2 3">
    <name type="scientific">Penicillium malachiteum</name>
    <dbReference type="NCBI Taxonomy" id="1324776"/>
    <lineage>
        <taxon>Eukaryota</taxon>
        <taxon>Fungi</taxon>
        <taxon>Dikarya</taxon>
        <taxon>Ascomycota</taxon>
        <taxon>Pezizomycotina</taxon>
        <taxon>Eurotiomycetes</taxon>
        <taxon>Eurotiomycetidae</taxon>
        <taxon>Eurotiales</taxon>
        <taxon>Aspergillaceae</taxon>
        <taxon>Penicillium</taxon>
    </lineage>
</organism>
<feature type="region of interest" description="Disordered" evidence="1">
    <location>
        <begin position="49"/>
        <end position="81"/>
    </location>
</feature>
<reference evidence="2" key="1">
    <citation type="journal article" date="2023" name="IMA Fungus">
        <title>Comparative genomic study of the Penicillium genus elucidates a diverse pangenome and 15 lateral gene transfer events.</title>
        <authorList>
            <person name="Petersen C."/>
            <person name="Sorensen T."/>
            <person name="Nielsen M.R."/>
            <person name="Sondergaard T.E."/>
            <person name="Sorensen J.L."/>
            <person name="Fitzpatrick D.A."/>
            <person name="Frisvad J.C."/>
            <person name="Nielsen K.L."/>
        </authorList>
    </citation>
    <scope>NUCLEOTIDE SEQUENCE</scope>
    <source>
        <strain evidence="2">IBT 17514</strain>
    </source>
</reference>
<feature type="compositionally biased region" description="Basic and acidic residues" evidence="1">
    <location>
        <begin position="1"/>
        <end position="19"/>
    </location>
</feature>
<sequence>MAIPRPQDHHNEKEERGEDFINVYSSYNGEDLTDGEGSTTPRKIWRTPSFKAYSEDSGNEKEKRSENSYNDYPVYNEEDQM</sequence>
<accession>A0AAD6MZF5</accession>
<reference evidence="2" key="2">
    <citation type="submission" date="2023-01" db="EMBL/GenBank/DDBJ databases">
        <authorList>
            <person name="Petersen C."/>
        </authorList>
    </citation>
    <scope>NUCLEOTIDE SEQUENCE</scope>
    <source>
        <strain evidence="2">IBT 17514</strain>
    </source>
</reference>
<gene>
    <name evidence="2" type="ORF">N7493_001174</name>
</gene>